<dbReference type="EMBL" id="AZHB01000014">
    <property type="protein sequence ID" value="OAA60872.1"/>
    <property type="molecule type" value="Genomic_DNA"/>
</dbReference>
<evidence type="ECO:0000313" key="3">
    <source>
        <dbReference type="Proteomes" id="UP000076744"/>
    </source>
</evidence>
<feature type="region of interest" description="Disordered" evidence="1">
    <location>
        <begin position="57"/>
        <end position="170"/>
    </location>
</feature>
<name>A0A167TRK3_CORFA</name>
<organism evidence="2 3">
    <name type="scientific">Cordyceps fumosorosea (strain ARSEF 2679)</name>
    <name type="common">Isaria fumosorosea</name>
    <dbReference type="NCBI Taxonomy" id="1081104"/>
    <lineage>
        <taxon>Eukaryota</taxon>
        <taxon>Fungi</taxon>
        <taxon>Dikarya</taxon>
        <taxon>Ascomycota</taxon>
        <taxon>Pezizomycotina</taxon>
        <taxon>Sordariomycetes</taxon>
        <taxon>Hypocreomycetidae</taxon>
        <taxon>Hypocreales</taxon>
        <taxon>Cordycipitaceae</taxon>
        <taxon>Cordyceps</taxon>
    </lineage>
</organism>
<keyword evidence="3" id="KW-1185">Reference proteome</keyword>
<feature type="region of interest" description="Disordered" evidence="1">
    <location>
        <begin position="1"/>
        <end position="42"/>
    </location>
</feature>
<dbReference type="GeneID" id="30022203"/>
<evidence type="ECO:0000256" key="1">
    <source>
        <dbReference type="SAM" id="MobiDB-lite"/>
    </source>
</evidence>
<dbReference type="RefSeq" id="XP_018703543.1">
    <property type="nucleotide sequence ID" value="XM_018849516.1"/>
</dbReference>
<protein>
    <submittedName>
        <fullName evidence="2">Uncharacterized protein</fullName>
    </submittedName>
</protein>
<dbReference type="AlphaFoldDB" id="A0A167TRK3"/>
<gene>
    <name evidence="2" type="ORF">ISF_05911</name>
</gene>
<sequence>MAATHARDWDASCCINAIQQPQTPTPIGATPRRRPEESLAAPPPAFSEMQMEIQAIATSTARPQPLEDTSRALPLPMQVDEQPRTKTARPTAGPTTETNEIFPLDVGSSIASDDETVVPTGPDPNSAPNKPPSTIVSGSSRDERQRHATPKRSAQPVAHQMRRSPQQHQPQDIMRQLSPITPAPAAAMAPVRTVMMHWRRLWQHPRQLYRHLFDKPLFRRAGVRENGKVMRQA</sequence>
<evidence type="ECO:0000313" key="2">
    <source>
        <dbReference type="EMBL" id="OAA60872.1"/>
    </source>
</evidence>
<feature type="compositionally biased region" description="Polar residues" evidence="1">
    <location>
        <begin position="126"/>
        <end position="139"/>
    </location>
</feature>
<feature type="compositionally biased region" description="Basic and acidic residues" evidence="1">
    <location>
        <begin position="1"/>
        <end position="10"/>
    </location>
</feature>
<comment type="caution">
    <text evidence="2">The sequence shown here is derived from an EMBL/GenBank/DDBJ whole genome shotgun (WGS) entry which is preliminary data.</text>
</comment>
<reference evidence="2 3" key="1">
    <citation type="journal article" date="2016" name="Genome Biol. Evol.">
        <title>Divergent and convergent evolution of fungal pathogenicity.</title>
        <authorList>
            <person name="Shang Y."/>
            <person name="Xiao G."/>
            <person name="Zheng P."/>
            <person name="Cen K."/>
            <person name="Zhan S."/>
            <person name="Wang C."/>
        </authorList>
    </citation>
    <scope>NUCLEOTIDE SEQUENCE [LARGE SCALE GENOMIC DNA]</scope>
    <source>
        <strain evidence="2 3">ARSEF 2679</strain>
    </source>
</reference>
<accession>A0A167TRK3</accession>
<proteinExistence type="predicted"/>
<dbReference type="Proteomes" id="UP000076744">
    <property type="component" value="Unassembled WGS sequence"/>
</dbReference>
<dbReference type="OrthoDB" id="10667525at2759"/>